<evidence type="ECO:0000256" key="9">
    <source>
        <dbReference type="ARBA" id="ARBA00022777"/>
    </source>
</evidence>
<evidence type="ECO:0000256" key="17">
    <source>
        <dbReference type="PROSITE-ProRule" id="PRU00134"/>
    </source>
</evidence>
<evidence type="ECO:0000256" key="13">
    <source>
        <dbReference type="ARBA" id="ARBA00023136"/>
    </source>
</evidence>
<keyword evidence="10" id="KW-0862">Zinc</keyword>
<evidence type="ECO:0000256" key="16">
    <source>
        <dbReference type="ARBA" id="ARBA00048889"/>
    </source>
</evidence>
<dbReference type="SUPFAM" id="SSF144232">
    <property type="entry name" value="HIT/MYND zinc finger-like"/>
    <property type="match status" value="1"/>
</dbReference>
<feature type="region of interest" description="Disordered" evidence="18">
    <location>
        <begin position="928"/>
        <end position="955"/>
    </location>
</feature>
<keyword evidence="13" id="KW-0472">Membrane</keyword>
<dbReference type="PANTHER" id="PTHR32523">
    <property type="entry name" value="PHYTOL KINASE 1, CHLOROPLASTIC"/>
    <property type="match status" value="1"/>
</dbReference>
<evidence type="ECO:0000256" key="14">
    <source>
        <dbReference type="ARBA" id="ARBA00024015"/>
    </source>
</evidence>
<evidence type="ECO:0000256" key="5">
    <source>
        <dbReference type="ARBA" id="ARBA00022679"/>
    </source>
</evidence>
<dbReference type="EMBL" id="PGGS01000166">
    <property type="protein sequence ID" value="PNH07701.1"/>
    <property type="molecule type" value="Genomic_DNA"/>
</dbReference>
<dbReference type="InterPro" id="IPR039606">
    <property type="entry name" value="Phytol/farnesol_kinase"/>
</dbReference>
<keyword evidence="8 17" id="KW-0863">Zinc-finger</keyword>
<gene>
    <name evidence="20" type="ORF">TSOC_005858</name>
</gene>
<evidence type="ECO:0000256" key="12">
    <source>
        <dbReference type="ARBA" id="ARBA00022989"/>
    </source>
</evidence>
<dbReference type="GO" id="GO:0009507">
    <property type="term" value="C:chloroplast"/>
    <property type="evidence" value="ECO:0007669"/>
    <property type="project" value="UniProtKB-SubCell"/>
</dbReference>
<organism evidence="20 21">
    <name type="scientific">Tetrabaena socialis</name>
    <dbReference type="NCBI Taxonomy" id="47790"/>
    <lineage>
        <taxon>Eukaryota</taxon>
        <taxon>Viridiplantae</taxon>
        <taxon>Chlorophyta</taxon>
        <taxon>core chlorophytes</taxon>
        <taxon>Chlorophyceae</taxon>
        <taxon>CS clade</taxon>
        <taxon>Chlamydomonadales</taxon>
        <taxon>Tetrabaenaceae</taxon>
        <taxon>Tetrabaena</taxon>
    </lineage>
</organism>
<keyword evidence="11" id="KW-0809">Transit peptide</keyword>
<keyword evidence="6" id="KW-0812">Transmembrane</keyword>
<evidence type="ECO:0000256" key="18">
    <source>
        <dbReference type="SAM" id="MobiDB-lite"/>
    </source>
</evidence>
<reference evidence="20 21" key="1">
    <citation type="journal article" date="2017" name="Mol. Biol. Evol.">
        <title>The 4-celled Tetrabaena socialis nuclear genome reveals the essential components for genetic control of cell number at the origin of multicellularity in the volvocine lineage.</title>
        <authorList>
            <person name="Featherston J."/>
            <person name="Arakaki Y."/>
            <person name="Hanschen E.R."/>
            <person name="Ferris P.J."/>
            <person name="Michod R.E."/>
            <person name="Olson B.J.S.C."/>
            <person name="Nozaki H."/>
            <person name="Durand P.M."/>
        </authorList>
    </citation>
    <scope>NUCLEOTIDE SEQUENCE [LARGE SCALE GENOMIC DNA]</scope>
    <source>
        <strain evidence="20 21">NIES-571</strain>
    </source>
</reference>
<evidence type="ECO:0000256" key="10">
    <source>
        <dbReference type="ARBA" id="ARBA00022833"/>
    </source>
</evidence>
<keyword evidence="12" id="KW-1133">Transmembrane helix</keyword>
<feature type="region of interest" description="Disordered" evidence="18">
    <location>
        <begin position="36"/>
        <end position="67"/>
    </location>
</feature>
<evidence type="ECO:0000256" key="7">
    <source>
        <dbReference type="ARBA" id="ARBA00022723"/>
    </source>
</evidence>
<evidence type="ECO:0000259" key="19">
    <source>
        <dbReference type="PROSITE" id="PS50865"/>
    </source>
</evidence>
<comment type="catalytic activity">
    <reaction evidence="16">
        <text>phytol + CTP = phytyl phosphate + CDP + H(+)</text>
        <dbReference type="Rhea" id="RHEA:38055"/>
        <dbReference type="ChEBI" id="CHEBI:15378"/>
        <dbReference type="ChEBI" id="CHEBI:17327"/>
        <dbReference type="ChEBI" id="CHEBI:37563"/>
        <dbReference type="ChEBI" id="CHEBI:58069"/>
        <dbReference type="ChEBI" id="CHEBI:75483"/>
        <dbReference type="EC" id="2.7.1.182"/>
    </reaction>
</comment>
<dbReference type="PANTHER" id="PTHR32523:SF8">
    <property type="entry name" value="DOLICHOL KINASE"/>
    <property type="match status" value="1"/>
</dbReference>
<evidence type="ECO:0000313" key="21">
    <source>
        <dbReference type="Proteomes" id="UP000236333"/>
    </source>
</evidence>
<feature type="region of interest" description="Disordered" evidence="18">
    <location>
        <begin position="1060"/>
        <end position="1080"/>
    </location>
</feature>
<feature type="domain" description="MYND-type" evidence="19">
    <location>
        <begin position="798"/>
        <end position="841"/>
    </location>
</feature>
<proteinExistence type="inferred from homology"/>
<dbReference type="GO" id="GO:0010276">
    <property type="term" value="F:phytol kinase activity"/>
    <property type="evidence" value="ECO:0007669"/>
    <property type="project" value="UniProtKB-EC"/>
</dbReference>
<feature type="compositionally biased region" description="Gly residues" evidence="18">
    <location>
        <begin position="45"/>
        <end position="67"/>
    </location>
</feature>
<comment type="similarity">
    <text evidence="2">Belongs to the polyprenol kinase family.</text>
</comment>
<evidence type="ECO:0000256" key="8">
    <source>
        <dbReference type="ARBA" id="ARBA00022771"/>
    </source>
</evidence>
<evidence type="ECO:0000256" key="15">
    <source>
        <dbReference type="ARBA" id="ARBA00039024"/>
    </source>
</evidence>
<evidence type="ECO:0000256" key="2">
    <source>
        <dbReference type="ARBA" id="ARBA00010794"/>
    </source>
</evidence>
<dbReference type="GO" id="GO:0016020">
    <property type="term" value="C:membrane"/>
    <property type="evidence" value="ECO:0007669"/>
    <property type="project" value="UniProtKB-SubCell"/>
</dbReference>
<keyword evidence="4" id="KW-0934">Plastid</keyword>
<keyword evidence="7" id="KW-0479">Metal-binding</keyword>
<evidence type="ECO:0000313" key="20">
    <source>
        <dbReference type="EMBL" id="PNH07701.1"/>
    </source>
</evidence>
<protein>
    <recommendedName>
        <fullName evidence="15">phytol kinase</fullName>
        <ecNumber evidence="15">2.7.1.182</ecNumber>
    </recommendedName>
</protein>
<evidence type="ECO:0000256" key="3">
    <source>
        <dbReference type="ARBA" id="ARBA00022528"/>
    </source>
</evidence>
<evidence type="ECO:0000256" key="11">
    <source>
        <dbReference type="ARBA" id="ARBA00022946"/>
    </source>
</evidence>
<dbReference type="GO" id="GO:0008270">
    <property type="term" value="F:zinc ion binding"/>
    <property type="evidence" value="ECO:0007669"/>
    <property type="project" value="UniProtKB-KW"/>
</dbReference>
<evidence type="ECO:0000256" key="6">
    <source>
        <dbReference type="ARBA" id="ARBA00022692"/>
    </source>
</evidence>
<evidence type="ECO:0000256" key="4">
    <source>
        <dbReference type="ARBA" id="ARBA00022640"/>
    </source>
</evidence>
<dbReference type="Proteomes" id="UP000236333">
    <property type="component" value="Unassembled WGS sequence"/>
</dbReference>
<comment type="caution">
    <text evidence="20">The sequence shown here is derived from an EMBL/GenBank/DDBJ whole genome shotgun (WGS) entry which is preliminary data.</text>
</comment>
<accession>A0A2J8A5A4</accession>
<keyword evidence="9" id="KW-0418">Kinase</keyword>
<feature type="compositionally biased region" description="Gly residues" evidence="18">
    <location>
        <begin position="1065"/>
        <end position="1080"/>
    </location>
</feature>
<comment type="subcellular location">
    <subcellularLocation>
        <location evidence="1">Plastid</location>
        <location evidence="1">Chloroplast membrane</location>
        <topology evidence="1">Multi-pass membrane protein</topology>
    </subcellularLocation>
</comment>
<keyword evidence="5" id="KW-0808">Transferase</keyword>
<name>A0A2J8A5A4_9CHLO</name>
<evidence type="ECO:0000256" key="1">
    <source>
        <dbReference type="ARBA" id="ARBA00004508"/>
    </source>
</evidence>
<keyword evidence="21" id="KW-1185">Reference proteome</keyword>
<sequence>MSGPDVSMGPAALDRSVSAILRVVAAVVRWSPLTPPSSNVVSGGSSAGGSGSGGCGSGGGSGGGSGDGCGGARGSALAYQKVAEAAGSLLRVLLDSSPAALGFLGKLLRMHTFQCLAQRFAEAATSAATLTEQQTSHAAGLAILLDSLLRAAFSSQNGRNPSLWRDLAVALRDSSVLEHAGRLLLLLLLRTPRGGATGAAEHLLNLSCAFLRMYQILGMQHSRMPVNGQPFCSELHGVLSSCCARHAAMVYSVAALCMADGGRSYGLAEDVRRAARANTSQLVEAGPDLGLLQLQPFSFLAGGVVALSPPVGARAAVLLLLRSCRLAVASGDVWAAREQQQLHQVPAGAPAATGGGRVQVVVARDDIASSIYCAWDRAWRLLDVRLVEHPPGWAVDAGVECWRLLAAALRPNALRLVTPDGLRLWGEGLLHRWLPVLPPGEPLPPAPPPAIAAVLAGGLLPCLERLLRRTGEEPDGLESAVVEALLNQENTWHRWAPLLKYGELGQAAALVATLAKLLRRADLRLQLMFNGMGADRSIILCTGLLSEALASTDGLLQADGQQLTRVLSYAVCEWLPAISDLALQVLQAVADRSLPYDEKLWELLGGKTLFQWQQLLTGLCCGVAAADGSTEAPGSAGDSSTAVNGAGGWRLLLLEEMRVVPLLCAALRLAKRAPLHICVSVVESCCVVAAAFPDEVLRAASSSAWSPELVRSMVAKLRLQLLPAHAAGMEALAALLDAGRAAGSSGRSGGVKEAHERLVAEVAKIRRQVPEEALLAQAALVPPEVARTLLRTCSHRGCISLAGDSEADARMRWCRFCSTACYCCGECQLAHWRDGGHKDACSGGAKARPAVAASLHAALEVDKGQVLCGGADPRSVKGAGNRLCLKRRMVVHDGAGGDPLWWLEAGPVGELALLEGYLPTMLSRQEVEAMVEQSTSSPGESPLGSPAGKRALHPGSTGQGSLPYYRAYPPPPPMSALRRLPVVVERLLPIAPARPLTEEGGEELVELLVKIRVFLQQPKENEWWKTAAIGAVLADAAANSAILRVVAAVVRWSPLTPPNSNVVSGSGGSGGGGSGGGSGDGGGGALGSALAYQKVAEAAGLLLPMLLDSSPAALGFLGKLLRMHTFQCLAQRFAEAATSAATLTEQQTSHAACLAVLLDGLLSEAFMPSNSRNPSLWHDLAVALRDSSVLEHAGRLLLLLLLRAPAGDATGAVKPLLLMSRAFLRTYHVLGMQHSRMPVNGQLFCSELYGVLSSCCARHAAMVYSVAALRVADGGRSYGLPEDVRQAASDGVTRIVEAGQDLGLLQLQPFSFLGGGVVALSPPVGARAAVLLLLRSCRLAVASGDVWAAREQEQLHQLPAGAPAATGGGRVQVVVARDDIASLTYCAWDRAWRLLILRLVEDAPGWAVDAGVECWRLLAAALRPNALRLVTPDGLQIWGEGLLHRWLPVLPPGELLPPASPPIIAAVLAGGLLPCLERLLRRMGEEPDGPESAVVGPLLRQGYTWHRWAPLLKYGELGQAAALVATLGKLLRRADLRVQLLFVGVGADRLIVHLCTGLLMEAVSSTDGLLQADGQQLMRLLFYAVCEWLPAISGLALEVLQAVADRSVPYDGKLWDLLGGNILFHWQQLLTGICWRNVAAADGASTEVVASASGPSAAVGGAGGWRLLLLEEMRVVPLLSAALHLAGHAPHHICVSVVESCCVVAAAFPDEVLRAASSSAWSPELVRSMVPHLWQRLILAHAAVMEALAALLDEGRAVGSSGRSGGVKEAHGRLVTAVAKFRRNIPTGALLAQAALVPPEVARTLLRTCSHRGCTSLAGDSETDARMRWCRFCGAACYCCGECQLAH</sequence>
<dbReference type="InterPro" id="IPR002893">
    <property type="entry name" value="Znf_MYND"/>
</dbReference>
<keyword evidence="3" id="KW-0150">Chloroplast</keyword>
<dbReference type="EC" id="2.7.1.182" evidence="15"/>
<comment type="pathway">
    <text evidence="14">Cofactor biosynthesis; tocopherol biosynthesis.</text>
</comment>
<dbReference type="PROSITE" id="PS50865">
    <property type="entry name" value="ZF_MYND_2"/>
    <property type="match status" value="1"/>
</dbReference>